<evidence type="ECO:0000256" key="4">
    <source>
        <dbReference type="ARBA" id="ARBA00022989"/>
    </source>
</evidence>
<evidence type="ECO:0000256" key="7">
    <source>
        <dbReference type="SAM" id="Phobius"/>
    </source>
</evidence>
<evidence type="ECO:0000256" key="1">
    <source>
        <dbReference type="ARBA" id="ARBA00004141"/>
    </source>
</evidence>
<evidence type="ECO:0000256" key="3">
    <source>
        <dbReference type="ARBA" id="ARBA00022737"/>
    </source>
</evidence>
<proteinExistence type="predicted"/>
<name>A0A916YLB5_9BACL</name>
<sequence>MRSTLRWSVLLLVISMLFPVTVSAMQPYDTFYISSGTGGADTRIYWMQDVYTLAETSALSGEQALNKPSDLFVAGNDHVFIADKGNNRIIETDEQGAWVRTIGGKEGKGMLRAPEGVAVAADGTVYVADTGNQRVAVFDGKGTFLREYGKPGGDLLPAEYFFVPVKLAVDARGVMYVVSKGSYQGILRMNPEGGFTGFFGGNKTKAGAMDWLKRKMFTKEQMAKEELKRPPEIGSVTIDGDGFIYTSTPGTMQDQIKKLNAGGVNRFSGLKTLTKTESDQIADVAVDARGFFYVLDRKQERFDGMITLYGPGGTALFKFGKSRKDPQQRGVFSYPAAIGIDSRNRLWVLDTDLNLMQAFDRTPLGNAVLNAAADYYEGDYTTSKANWEQVRSLNELVNLTYLGLGEAARKEGHVGEAMAYFKMSYDNDGYSEVFWTYRRQWIQHYFAYVVAGLLALWLLHRFFIKPQLRRIRIPLPVAIRRIGSELADGWYTLFHPFEGFYRMKGRRISVVSLGIVLLLVLAGRLLSLYGTGFIFHPVDLNAIRPGRELALFFAPFATWIVANYLVSTVKDGEGRFRDVLQASIFAMVPYVVLTGPIVVLTHILVLEEGILVSSLTSIMWLWMIVLFLVGSQVIHNFEFVENIRNSVITVLTVGLIWIFFIVSAGLTYNVTDFIYQLYKEVAVLG</sequence>
<evidence type="ECO:0000256" key="2">
    <source>
        <dbReference type="ARBA" id="ARBA00022692"/>
    </source>
</evidence>
<feature type="repeat" description="NHL" evidence="6">
    <location>
        <begin position="107"/>
        <end position="141"/>
    </location>
</feature>
<dbReference type="GO" id="GO:0016020">
    <property type="term" value="C:membrane"/>
    <property type="evidence" value="ECO:0007669"/>
    <property type="project" value="UniProtKB-SubCell"/>
</dbReference>
<dbReference type="EMBL" id="BMHP01000001">
    <property type="protein sequence ID" value="GGD51303.1"/>
    <property type="molecule type" value="Genomic_DNA"/>
</dbReference>
<feature type="chain" id="PRO_5036953950" description="Yip1 domain-containing protein" evidence="8">
    <location>
        <begin position="25"/>
        <end position="685"/>
    </location>
</feature>
<comment type="caution">
    <text evidence="10">The sequence shown here is derived from an EMBL/GenBank/DDBJ whole genome shotgun (WGS) entry which is preliminary data.</text>
</comment>
<feature type="transmembrane region" description="Helical" evidence="7">
    <location>
        <begin position="549"/>
        <end position="567"/>
    </location>
</feature>
<dbReference type="InterPro" id="IPR001258">
    <property type="entry name" value="NHL_repeat"/>
</dbReference>
<feature type="transmembrane region" description="Helical" evidence="7">
    <location>
        <begin position="445"/>
        <end position="464"/>
    </location>
</feature>
<dbReference type="InterPro" id="IPR050952">
    <property type="entry name" value="TRIM-NHL_E3_ligases"/>
</dbReference>
<feature type="transmembrane region" description="Helical" evidence="7">
    <location>
        <begin position="610"/>
        <end position="634"/>
    </location>
</feature>
<organism evidence="10 11">
    <name type="scientific">Paenibacillus nasutitermitis</name>
    <dbReference type="NCBI Taxonomy" id="1652958"/>
    <lineage>
        <taxon>Bacteria</taxon>
        <taxon>Bacillati</taxon>
        <taxon>Bacillota</taxon>
        <taxon>Bacilli</taxon>
        <taxon>Bacillales</taxon>
        <taxon>Paenibacillaceae</taxon>
        <taxon>Paenibacillus</taxon>
    </lineage>
</organism>
<dbReference type="PROSITE" id="PS51125">
    <property type="entry name" value="NHL"/>
    <property type="match status" value="1"/>
</dbReference>
<dbReference type="InterPro" id="IPR011042">
    <property type="entry name" value="6-blade_b-propeller_TolB-like"/>
</dbReference>
<evidence type="ECO:0000259" key="9">
    <source>
        <dbReference type="Pfam" id="PF04893"/>
    </source>
</evidence>
<keyword evidence="8" id="KW-0732">Signal</keyword>
<keyword evidence="3" id="KW-0677">Repeat</keyword>
<keyword evidence="4 7" id="KW-1133">Transmembrane helix</keyword>
<keyword evidence="11" id="KW-1185">Reference proteome</keyword>
<dbReference type="InterPro" id="IPR006977">
    <property type="entry name" value="Yip1_dom"/>
</dbReference>
<dbReference type="Proteomes" id="UP000612456">
    <property type="component" value="Unassembled WGS sequence"/>
</dbReference>
<comment type="subcellular location">
    <subcellularLocation>
        <location evidence="1">Membrane</location>
        <topology evidence="1">Multi-pass membrane protein</topology>
    </subcellularLocation>
</comment>
<dbReference type="Pfam" id="PF01436">
    <property type="entry name" value="NHL"/>
    <property type="match status" value="1"/>
</dbReference>
<reference evidence="10" key="1">
    <citation type="journal article" date="2014" name="Int. J. Syst. Evol. Microbiol.">
        <title>Complete genome sequence of Corynebacterium casei LMG S-19264T (=DSM 44701T), isolated from a smear-ripened cheese.</title>
        <authorList>
            <consortium name="US DOE Joint Genome Institute (JGI-PGF)"/>
            <person name="Walter F."/>
            <person name="Albersmeier A."/>
            <person name="Kalinowski J."/>
            <person name="Ruckert C."/>
        </authorList>
    </citation>
    <scope>NUCLEOTIDE SEQUENCE</scope>
    <source>
        <strain evidence="10">CGMCC 1.15178</strain>
    </source>
</reference>
<accession>A0A916YLB5</accession>
<reference evidence="10" key="2">
    <citation type="submission" date="2020-09" db="EMBL/GenBank/DDBJ databases">
        <authorList>
            <person name="Sun Q."/>
            <person name="Zhou Y."/>
        </authorList>
    </citation>
    <scope>NUCLEOTIDE SEQUENCE</scope>
    <source>
        <strain evidence="10">CGMCC 1.15178</strain>
    </source>
</reference>
<evidence type="ECO:0000313" key="11">
    <source>
        <dbReference type="Proteomes" id="UP000612456"/>
    </source>
</evidence>
<dbReference type="Pfam" id="PF04893">
    <property type="entry name" value="Yip1"/>
    <property type="match status" value="1"/>
</dbReference>
<feature type="signal peptide" evidence="8">
    <location>
        <begin position="1"/>
        <end position="24"/>
    </location>
</feature>
<feature type="domain" description="Yip1" evidence="9">
    <location>
        <begin position="490"/>
        <end position="660"/>
    </location>
</feature>
<dbReference type="AlphaFoldDB" id="A0A916YLB5"/>
<keyword evidence="2 7" id="KW-0812">Transmembrane</keyword>
<evidence type="ECO:0000313" key="10">
    <source>
        <dbReference type="EMBL" id="GGD51303.1"/>
    </source>
</evidence>
<feature type="transmembrane region" description="Helical" evidence="7">
    <location>
        <begin position="579"/>
        <end position="604"/>
    </location>
</feature>
<evidence type="ECO:0000256" key="5">
    <source>
        <dbReference type="ARBA" id="ARBA00023136"/>
    </source>
</evidence>
<keyword evidence="5 7" id="KW-0472">Membrane</keyword>
<dbReference type="GO" id="GO:0008270">
    <property type="term" value="F:zinc ion binding"/>
    <property type="evidence" value="ECO:0007669"/>
    <property type="project" value="UniProtKB-KW"/>
</dbReference>
<protein>
    <recommendedName>
        <fullName evidence="9">Yip1 domain-containing protein</fullName>
    </recommendedName>
</protein>
<dbReference type="PANTHER" id="PTHR24104">
    <property type="entry name" value="E3 UBIQUITIN-PROTEIN LIGASE NHLRC1-RELATED"/>
    <property type="match status" value="1"/>
</dbReference>
<evidence type="ECO:0000256" key="6">
    <source>
        <dbReference type="PROSITE-ProRule" id="PRU00504"/>
    </source>
</evidence>
<feature type="transmembrane region" description="Helical" evidence="7">
    <location>
        <begin position="510"/>
        <end position="529"/>
    </location>
</feature>
<dbReference type="PANTHER" id="PTHR24104:SF25">
    <property type="entry name" value="PROTEIN LIN-41"/>
    <property type="match status" value="1"/>
</dbReference>
<dbReference type="RefSeq" id="WP_188988985.1">
    <property type="nucleotide sequence ID" value="NZ_BMHP01000001.1"/>
</dbReference>
<dbReference type="CDD" id="cd05819">
    <property type="entry name" value="NHL"/>
    <property type="match status" value="1"/>
</dbReference>
<dbReference type="SUPFAM" id="SSF63829">
    <property type="entry name" value="Calcium-dependent phosphotriesterase"/>
    <property type="match status" value="1"/>
</dbReference>
<dbReference type="SUPFAM" id="SSF101898">
    <property type="entry name" value="NHL repeat"/>
    <property type="match status" value="1"/>
</dbReference>
<dbReference type="Gene3D" id="2.120.10.30">
    <property type="entry name" value="TolB, C-terminal domain"/>
    <property type="match status" value="2"/>
</dbReference>
<evidence type="ECO:0000256" key="8">
    <source>
        <dbReference type="SAM" id="SignalP"/>
    </source>
</evidence>
<feature type="transmembrane region" description="Helical" evidence="7">
    <location>
        <begin position="646"/>
        <end position="668"/>
    </location>
</feature>
<gene>
    <name evidence="10" type="ORF">GCM10010911_06090</name>
</gene>